<dbReference type="GO" id="GO:0005737">
    <property type="term" value="C:cytoplasm"/>
    <property type="evidence" value="ECO:0007669"/>
    <property type="project" value="UniProtKB-SubCell"/>
</dbReference>
<evidence type="ECO:0000313" key="6">
    <source>
        <dbReference type="EMBL" id="BCJ99878.1"/>
    </source>
</evidence>
<accession>A0A7I8DN88</accession>
<dbReference type="Proteomes" id="UP000515703">
    <property type="component" value="Chromosome"/>
</dbReference>
<evidence type="ECO:0000256" key="4">
    <source>
        <dbReference type="ARBA" id="ARBA00023306"/>
    </source>
</evidence>
<keyword evidence="7" id="KW-1185">Reference proteome</keyword>
<dbReference type="PIRSF" id="PIRSF019345">
    <property type="entry name" value="ScpB"/>
    <property type="match status" value="1"/>
</dbReference>
<dbReference type="KEGG" id="acht:bsdcttw_29190"/>
<sequence length="193" mass="22129">MIIYMEINQIKAAIEAILFTMGEAVELERLSAALGHDKDTVKRILHSMMDDYDKEERGVRIIELEDSYQMCTKTELYESLIKITHIPKKHILTDVLLETLSIIAYKQPITRIEIEAIRGVKSDHAVNKLIEYNLVGEVGRMDAPGRPILFGTTEEFLRSFGIHSLEDLPIITSDKVEDFKLEAEEEVQLRLDI</sequence>
<dbReference type="HAMAP" id="MF_01804">
    <property type="entry name" value="ScpB"/>
    <property type="match status" value="1"/>
</dbReference>
<protein>
    <recommendedName>
        <fullName evidence="5">Segregation and condensation protein B</fullName>
    </recommendedName>
</protein>
<reference evidence="6 7" key="1">
    <citation type="submission" date="2020-08" db="EMBL/GenBank/DDBJ databases">
        <title>Draft genome sequencing of an Anaerocolumna strain isolated from anoxic soil subjected to BSD treatment.</title>
        <authorList>
            <person name="Uek A."/>
            <person name="Tonouchi A."/>
        </authorList>
    </citation>
    <scope>NUCLEOTIDE SEQUENCE [LARGE SCALE GENOMIC DNA]</scope>
    <source>
        <strain evidence="6 7">CTTW</strain>
    </source>
</reference>
<dbReference type="PANTHER" id="PTHR34298">
    <property type="entry name" value="SEGREGATION AND CONDENSATION PROTEIN B"/>
    <property type="match status" value="1"/>
</dbReference>
<dbReference type="EMBL" id="AP023368">
    <property type="protein sequence ID" value="BCJ99878.1"/>
    <property type="molecule type" value="Genomic_DNA"/>
</dbReference>
<dbReference type="GO" id="GO:0051304">
    <property type="term" value="P:chromosome separation"/>
    <property type="evidence" value="ECO:0007669"/>
    <property type="project" value="InterPro"/>
</dbReference>
<evidence type="ECO:0000256" key="5">
    <source>
        <dbReference type="HAMAP-Rule" id="MF_01804"/>
    </source>
</evidence>
<keyword evidence="1 5" id="KW-0963">Cytoplasm</keyword>
<evidence type="ECO:0000256" key="3">
    <source>
        <dbReference type="ARBA" id="ARBA00022829"/>
    </source>
</evidence>
<evidence type="ECO:0000256" key="2">
    <source>
        <dbReference type="ARBA" id="ARBA00022618"/>
    </source>
</evidence>
<name>A0A7I8DN88_9FIRM</name>
<dbReference type="Gene3D" id="1.10.10.10">
    <property type="entry name" value="Winged helix-like DNA-binding domain superfamily/Winged helix DNA-binding domain"/>
    <property type="match status" value="2"/>
</dbReference>
<evidence type="ECO:0000313" key="7">
    <source>
        <dbReference type="Proteomes" id="UP000515703"/>
    </source>
</evidence>
<keyword evidence="3 5" id="KW-0159">Chromosome partition</keyword>
<dbReference type="InterPro" id="IPR036390">
    <property type="entry name" value="WH_DNA-bd_sf"/>
</dbReference>
<proteinExistence type="inferred from homology"/>
<dbReference type="Pfam" id="PF04079">
    <property type="entry name" value="SMC_ScpB"/>
    <property type="match status" value="1"/>
</dbReference>
<keyword evidence="2 5" id="KW-0132">Cell division</keyword>
<evidence type="ECO:0000256" key="1">
    <source>
        <dbReference type="ARBA" id="ARBA00022490"/>
    </source>
</evidence>
<gene>
    <name evidence="5 6" type="primary">scpB</name>
    <name evidence="6" type="ORF">bsdcttw_29190</name>
</gene>
<dbReference type="AlphaFoldDB" id="A0A7I8DN88"/>
<organism evidence="6 7">
    <name type="scientific">Anaerocolumna chitinilytica</name>
    <dbReference type="NCBI Taxonomy" id="1727145"/>
    <lineage>
        <taxon>Bacteria</taxon>
        <taxon>Bacillati</taxon>
        <taxon>Bacillota</taxon>
        <taxon>Clostridia</taxon>
        <taxon>Lachnospirales</taxon>
        <taxon>Lachnospiraceae</taxon>
        <taxon>Anaerocolumna</taxon>
    </lineage>
</organism>
<dbReference type="InterPro" id="IPR005234">
    <property type="entry name" value="ScpB_csome_segregation"/>
</dbReference>
<dbReference type="InterPro" id="IPR036388">
    <property type="entry name" value="WH-like_DNA-bd_sf"/>
</dbReference>
<comment type="function">
    <text evidence="5">Participates in chromosomal partition during cell division. May act via the formation of a condensin-like complex containing Smc and ScpA that pull DNA away from mid-cell into both cell halves.</text>
</comment>
<dbReference type="GO" id="GO:0051301">
    <property type="term" value="P:cell division"/>
    <property type="evidence" value="ECO:0007669"/>
    <property type="project" value="UniProtKB-KW"/>
</dbReference>
<keyword evidence="4 5" id="KW-0131">Cell cycle</keyword>
<comment type="similarity">
    <text evidence="5">Belongs to the ScpB family.</text>
</comment>
<comment type="subunit">
    <text evidence="5">Homodimer. Homodimerization may be required to stabilize the binding of ScpA to the Smc head domains. Component of a cohesin-like complex composed of ScpA, ScpB and the Smc homodimer, in which ScpA and ScpB bind to the head domain of Smc. The presence of the three proteins is required for the association of the complex with DNA.</text>
</comment>
<comment type="subcellular location">
    <subcellularLocation>
        <location evidence="5">Cytoplasm</location>
    </subcellularLocation>
    <text evidence="5">Associated with two foci at the outer edges of the nucleoid region in young cells, and at four foci within both cell halves in older cells.</text>
</comment>
<dbReference type="PANTHER" id="PTHR34298:SF2">
    <property type="entry name" value="SEGREGATION AND CONDENSATION PROTEIN B"/>
    <property type="match status" value="1"/>
</dbReference>
<dbReference type="NCBIfam" id="TIGR00281">
    <property type="entry name" value="SMC-Scp complex subunit ScpB"/>
    <property type="match status" value="1"/>
</dbReference>
<reference evidence="6 7" key="2">
    <citation type="submission" date="2020-08" db="EMBL/GenBank/DDBJ databases">
        <authorList>
            <person name="Ueki A."/>
            <person name="Tonouchi A."/>
        </authorList>
    </citation>
    <scope>NUCLEOTIDE SEQUENCE [LARGE SCALE GENOMIC DNA]</scope>
    <source>
        <strain evidence="6 7">CTTW</strain>
    </source>
</reference>
<dbReference type="GO" id="GO:0006260">
    <property type="term" value="P:DNA replication"/>
    <property type="evidence" value="ECO:0007669"/>
    <property type="project" value="UniProtKB-UniRule"/>
</dbReference>
<dbReference type="SUPFAM" id="SSF46785">
    <property type="entry name" value="Winged helix' DNA-binding domain"/>
    <property type="match status" value="2"/>
</dbReference>